<feature type="transmembrane region" description="Helical" evidence="5">
    <location>
        <begin position="338"/>
        <end position="360"/>
    </location>
</feature>
<dbReference type="InterPro" id="IPR050598">
    <property type="entry name" value="AminoAcid_Transporter"/>
</dbReference>
<keyword evidence="4 5" id="KW-0472">Membrane</keyword>
<feature type="transmembrane region" description="Helical" evidence="5">
    <location>
        <begin position="38"/>
        <end position="64"/>
    </location>
</feature>
<evidence type="ECO:0000313" key="7">
    <source>
        <dbReference type="Proteomes" id="UP001206595"/>
    </source>
</evidence>
<feature type="transmembrane region" description="Helical" evidence="5">
    <location>
        <begin position="202"/>
        <end position="219"/>
    </location>
</feature>
<feature type="non-terminal residue" evidence="6">
    <location>
        <position position="1"/>
    </location>
</feature>
<feature type="transmembrane region" description="Helical" evidence="5">
    <location>
        <begin position="240"/>
        <end position="262"/>
    </location>
</feature>
<dbReference type="GeneID" id="75909336"/>
<dbReference type="GO" id="GO:0015179">
    <property type="term" value="F:L-amino acid transmembrane transporter activity"/>
    <property type="evidence" value="ECO:0007669"/>
    <property type="project" value="TreeGrafter"/>
</dbReference>
<gene>
    <name evidence="6" type="ORF">K450DRAFT_157781</name>
</gene>
<dbReference type="GO" id="GO:0016020">
    <property type="term" value="C:membrane"/>
    <property type="evidence" value="ECO:0007669"/>
    <property type="project" value="UniProtKB-SubCell"/>
</dbReference>
<name>A0AAD5EHP2_UMBRA</name>
<evidence type="ECO:0000313" key="6">
    <source>
        <dbReference type="EMBL" id="KAI8583527.1"/>
    </source>
</evidence>
<protein>
    <recommendedName>
        <fullName evidence="8">Amino acid transporter</fullName>
    </recommendedName>
</protein>
<dbReference type="AlphaFoldDB" id="A0AAD5EHP2"/>
<feature type="non-terminal residue" evidence="6">
    <location>
        <position position="405"/>
    </location>
</feature>
<feature type="transmembrane region" description="Helical" evidence="5">
    <location>
        <begin position="132"/>
        <end position="152"/>
    </location>
</feature>
<dbReference type="PIRSF" id="PIRSF006060">
    <property type="entry name" value="AA_transporter"/>
    <property type="match status" value="1"/>
</dbReference>
<evidence type="ECO:0000256" key="1">
    <source>
        <dbReference type="ARBA" id="ARBA00004141"/>
    </source>
</evidence>
<dbReference type="InterPro" id="IPR002293">
    <property type="entry name" value="AA/rel_permease1"/>
</dbReference>
<dbReference type="PANTHER" id="PTHR11785:SF512">
    <property type="entry name" value="SOBREMESA, ISOFORM B"/>
    <property type="match status" value="1"/>
</dbReference>
<feature type="transmembrane region" description="Helical" evidence="5">
    <location>
        <begin position="164"/>
        <end position="182"/>
    </location>
</feature>
<comment type="caution">
    <text evidence="6">The sequence shown here is derived from an EMBL/GenBank/DDBJ whole genome shotgun (WGS) entry which is preliminary data.</text>
</comment>
<keyword evidence="7" id="KW-1185">Reference proteome</keyword>
<evidence type="ECO:0000256" key="3">
    <source>
        <dbReference type="ARBA" id="ARBA00022989"/>
    </source>
</evidence>
<comment type="subcellular location">
    <subcellularLocation>
        <location evidence="1">Membrane</location>
        <topology evidence="1">Multi-pass membrane protein</topology>
    </subcellularLocation>
</comment>
<evidence type="ECO:0000256" key="4">
    <source>
        <dbReference type="ARBA" id="ARBA00023136"/>
    </source>
</evidence>
<keyword evidence="2 5" id="KW-0812">Transmembrane</keyword>
<keyword evidence="3 5" id="KW-1133">Transmembrane helix</keyword>
<dbReference type="Gene3D" id="1.20.1740.10">
    <property type="entry name" value="Amino acid/polyamine transporter I"/>
    <property type="match status" value="1"/>
</dbReference>
<evidence type="ECO:0008006" key="8">
    <source>
        <dbReference type="Google" id="ProtNLM"/>
    </source>
</evidence>
<dbReference type="Proteomes" id="UP001206595">
    <property type="component" value="Unassembled WGS sequence"/>
</dbReference>
<dbReference type="Pfam" id="PF13520">
    <property type="entry name" value="AA_permease_2"/>
    <property type="match status" value="1"/>
</dbReference>
<evidence type="ECO:0000256" key="5">
    <source>
        <dbReference type="SAM" id="Phobius"/>
    </source>
</evidence>
<feature type="transmembrane region" description="Helical" evidence="5">
    <location>
        <begin position="85"/>
        <end position="112"/>
    </location>
</feature>
<feature type="transmembrane region" description="Helical" evidence="5">
    <location>
        <begin position="282"/>
        <end position="302"/>
    </location>
</feature>
<dbReference type="EMBL" id="MU620895">
    <property type="protein sequence ID" value="KAI8583527.1"/>
    <property type="molecule type" value="Genomic_DNA"/>
</dbReference>
<dbReference type="RefSeq" id="XP_051448531.1">
    <property type="nucleotide sequence ID" value="XM_051583986.1"/>
</dbReference>
<evidence type="ECO:0000256" key="2">
    <source>
        <dbReference type="ARBA" id="ARBA00022692"/>
    </source>
</evidence>
<feature type="transmembrane region" description="Helical" evidence="5">
    <location>
        <begin position="366"/>
        <end position="385"/>
    </location>
</feature>
<organism evidence="6 7">
    <name type="scientific">Umbelopsis ramanniana AG</name>
    <dbReference type="NCBI Taxonomy" id="1314678"/>
    <lineage>
        <taxon>Eukaryota</taxon>
        <taxon>Fungi</taxon>
        <taxon>Fungi incertae sedis</taxon>
        <taxon>Mucoromycota</taxon>
        <taxon>Mucoromycotina</taxon>
        <taxon>Umbelopsidomycetes</taxon>
        <taxon>Umbelopsidales</taxon>
        <taxon>Umbelopsidaceae</taxon>
        <taxon>Umbelopsis</taxon>
    </lineage>
</organism>
<accession>A0AAD5EHP2</accession>
<reference evidence="6" key="1">
    <citation type="submission" date="2021-06" db="EMBL/GenBank/DDBJ databases">
        <authorList>
            <consortium name="DOE Joint Genome Institute"/>
            <person name="Mondo S.J."/>
            <person name="Amses K.R."/>
            <person name="Simmons D.R."/>
            <person name="Longcore J.E."/>
            <person name="Seto K."/>
            <person name="Alves G.H."/>
            <person name="Bonds A.E."/>
            <person name="Quandt C.A."/>
            <person name="Davis W.J."/>
            <person name="Chang Y."/>
            <person name="Letcher P.M."/>
            <person name="Powell M.J."/>
            <person name="Kuo A."/>
            <person name="Labutti K."/>
            <person name="Pangilinan J."/>
            <person name="Andreopoulos W."/>
            <person name="Tritt A."/>
            <person name="Riley R."/>
            <person name="Hundley H."/>
            <person name="Johnson J."/>
            <person name="Lipzen A."/>
            <person name="Barry K."/>
            <person name="Berbee M.L."/>
            <person name="Buchler N.E."/>
            <person name="Grigoriev I.V."/>
            <person name="Spatafora J.W."/>
            <person name="Stajich J.E."/>
            <person name="James T.Y."/>
        </authorList>
    </citation>
    <scope>NUCLEOTIDE SEQUENCE</scope>
    <source>
        <strain evidence="6">AG</strain>
    </source>
</reference>
<proteinExistence type="predicted"/>
<sequence>IGLFGAVMLIVGRVVGSGIFASPGPLFAQVNSVGMALVLWTVTGMITAVGALAYAELATAFPASGGEYIYLRKAFGPLRKNPIPFVFAWAASFVAFPLAMASIANVFAKYLLYLAYYHPGMAADKIPAPPNYAVKLVAVACIWAVAIFNMVSRSSGNYVQNVTAVAKFIGLFIICIVGIVWLAKGTYLFHFQNAFEGSSTTFWPYGTGIYLALFSYNGWNNATYSTGELRNPNRNIPLAVAISTLSVTFIYVLTNVAYFATLPLDIIKTSSVTALNVGVNTMGPPGAYILTIFVMFSTFGTVNGNMFSASRVLLATAQNGILLPKFLAYVHPTRKTPIVALFVIAVITSALTAPGDFTFLSKMVTLVQWIFYCAAVVGLCYMRIFHSERLEKRAIKVPLPLLLIF</sequence>
<reference evidence="6" key="2">
    <citation type="journal article" date="2022" name="Proc. Natl. Acad. Sci. U.S.A.">
        <title>Diploid-dominant life cycles characterize the early evolution of Fungi.</title>
        <authorList>
            <person name="Amses K.R."/>
            <person name="Simmons D.R."/>
            <person name="Longcore J.E."/>
            <person name="Mondo S.J."/>
            <person name="Seto K."/>
            <person name="Jeronimo G.H."/>
            <person name="Bonds A.E."/>
            <person name="Quandt C.A."/>
            <person name="Davis W.J."/>
            <person name="Chang Y."/>
            <person name="Federici B.A."/>
            <person name="Kuo A."/>
            <person name="LaButti K."/>
            <person name="Pangilinan J."/>
            <person name="Andreopoulos W."/>
            <person name="Tritt A."/>
            <person name="Riley R."/>
            <person name="Hundley H."/>
            <person name="Johnson J."/>
            <person name="Lipzen A."/>
            <person name="Barry K."/>
            <person name="Lang B.F."/>
            <person name="Cuomo C.A."/>
            <person name="Buchler N.E."/>
            <person name="Grigoriev I.V."/>
            <person name="Spatafora J.W."/>
            <person name="Stajich J.E."/>
            <person name="James T.Y."/>
        </authorList>
    </citation>
    <scope>NUCLEOTIDE SEQUENCE</scope>
    <source>
        <strain evidence="6">AG</strain>
    </source>
</reference>
<dbReference type="PANTHER" id="PTHR11785">
    <property type="entry name" value="AMINO ACID TRANSPORTER"/>
    <property type="match status" value="1"/>
</dbReference>